<evidence type="ECO:0000313" key="2">
    <source>
        <dbReference type="Proteomes" id="UP001383192"/>
    </source>
</evidence>
<dbReference type="InterPro" id="IPR032675">
    <property type="entry name" value="LRR_dom_sf"/>
</dbReference>
<name>A0AAW0BGD2_9AGAR</name>
<dbReference type="Proteomes" id="UP001383192">
    <property type="component" value="Unassembled WGS sequence"/>
</dbReference>
<reference evidence="1 2" key="1">
    <citation type="submission" date="2024-01" db="EMBL/GenBank/DDBJ databases">
        <title>A draft genome for a cacao thread blight-causing isolate of Paramarasmius palmivorus.</title>
        <authorList>
            <person name="Baruah I.K."/>
            <person name="Bukari Y."/>
            <person name="Amoako-Attah I."/>
            <person name="Meinhardt L.W."/>
            <person name="Bailey B.A."/>
            <person name="Cohen S.P."/>
        </authorList>
    </citation>
    <scope>NUCLEOTIDE SEQUENCE [LARGE SCALE GENOMIC DNA]</scope>
    <source>
        <strain evidence="1 2">GH-12</strain>
    </source>
</reference>
<dbReference type="EMBL" id="JAYKXP010000114">
    <property type="protein sequence ID" value="KAK7025475.1"/>
    <property type="molecule type" value="Genomic_DNA"/>
</dbReference>
<accession>A0AAW0BGD2</accession>
<dbReference type="Gene3D" id="3.80.10.10">
    <property type="entry name" value="Ribonuclease Inhibitor"/>
    <property type="match status" value="1"/>
</dbReference>
<evidence type="ECO:0008006" key="3">
    <source>
        <dbReference type="Google" id="ProtNLM"/>
    </source>
</evidence>
<comment type="caution">
    <text evidence="1">The sequence shown here is derived from an EMBL/GenBank/DDBJ whole genome shotgun (WGS) entry which is preliminary data.</text>
</comment>
<proteinExistence type="predicted"/>
<dbReference type="SUPFAM" id="SSF52047">
    <property type="entry name" value="RNI-like"/>
    <property type="match status" value="1"/>
</dbReference>
<keyword evidence="2" id="KW-1185">Reference proteome</keyword>
<evidence type="ECO:0000313" key="1">
    <source>
        <dbReference type="EMBL" id="KAK7025475.1"/>
    </source>
</evidence>
<protein>
    <recommendedName>
        <fullName evidence="3">F-box domain-containing protein</fullName>
    </recommendedName>
</protein>
<dbReference type="AlphaFoldDB" id="A0AAW0BGD2"/>
<gene>
    <name evidence="1" type="ORF">VNI00_016004</name>
</gene>
<sequence length="373" mass="42868">MLPIELVVHVLDLLHPKEDQESLRACAIVHSTWTPVAQAILFHSLTIHGISPHHEDYTELSDRWIQSLSTLIESLEVHPYLVEYVQDVRLRHLESQNFRDESIQHIFQLPSLVSLEIQWTTFPSLAQFLTMFSTARGLTRIKLSSLRFTEPRGIDEALAAITTPPRSIHIQELHFHLVRLKPFVAWFEMPQCPMNLSGLKTLRLHRSSMYDHESTATLLNAGGASLSHLDLEGPYRATESDQVHLGYNPNIRTLALINLQQTETYDPVQWILSLFRPLKQSLLHTIRLEVHVEQPSHEFWGRWGPVDDLFSLPIFQALEEVILVVSSSEKPYEPKSIIEEGFPQLVKKGIVKVETEYRERELSRALVMAVPLQ</sequence>
<organism evidence="1 2">
    <name type="scientific">Paramarasmius palmivorus</name>
    <dbReference type="NCBI Taxonomy" id="297713"/>
    <lineage>
        <taxon>Eukaryota</taxon>
        <taxon>Fungi</taxon>
        <taxon>Dikarya</taxon>
        <taxon>Basidiomycota</taxon>
        <taxon>Agaricomycotina</taxon>
        <taxon>Agaricomycetes</taxon>
        <taxon>Agaricomycetidae</taxon>
        <taxon>Agaricales</taxon>
        <taxon>Marasmiineae</taxon>
        <taxon>Marasmiaceae</taxon>
        <taxon>Paramarasmius</taxon>
    </lineage>
</organism>